<proteinExistence type="predicted"/>
<dbReference type="EMBL" id="JBBMFP010000008">
    <property type="protein sequence ID" value="MEQ2431420.1"/>
    <property type="molecule type" value="Genomic_DNA"/>
</dbReference>
<keyword evidence="1" id="KW-0472">Membrane</keyword>
<keyword evidence="3" id="KW-1185">Reference proteome</keyword>
<organism evidence="2 3">
    <name type="scientific">Blautia caccae</name>
    <dbReference type="NCBI Taxonomy" id="3133175"/>
    <lineage>
        <taxon>Bacteria</taxon>
        <taxon>Bacillati</taxon>
        <taxon>Bacillota</taxon>
        <taxon>Clostridia</taxon>
        <taxon>Lachnospirales</taxon>
        <taxon>Lachnospiraceae</taxon>
        <taxon>Blautia</taxon>
    </lineage>
</organism>
<feature type="transmembrane region" description="Helical" evidence="1">
    <location>
        <begin position="20"/>
        <end position="35"/>
    </location>
</feature>
<evidence type="ECO:0000256" key="1">
    <source>
        <dbReference type="SAM" id="Phobius"/>
    </source>
</evidence>
<name>A0ABV1DM10_9FIRM</name>
<dbReference type="Pfam" id="PF14163">
    <property type="entry name" value="SieB"/>
    <property type="match status" value="1"/>
</dbReference>
<dbReference type="Proteomes" id="UP001457898">
    <property type="component" value="Unassembled WGS sequence"/>
</dbReference>
<evidence type="ECO:0000313" key="3">
    <source>
        <dbReference type="Proteomes" id="UP001457898"/>
    </source>
</evidence>
<keyword evidence="1" id="KW-0812">Transmembrane</keyword>
<dbReference type="RefSeq" id="WP_148391689.1">
    <property type="nucleotide sequence ID" value="NZ_JBBMFP010000008.1"/>
</dbReference>
<comment type="caution">
    <text evidence="2">The sequence shown here is derived from an EMBL/GenBank/DDBJ whole genome shotgun (WGS) entry which is preliminary data.</text>
</comment>
<sequence length="185" mass="20883">MDKALDIIATLVDKLKVKEVITAILIACMVILFVPDKFLEILGLVDWRNIHRTEIGGTLLVCGILCLIWIITWVFNAIRSGNGAAKRVSRAYLKKLISNDEKEFLISHYFNLDTNEFDSCGRVDMTSGYLAPLAQAMIIYQATKVGHGVGHWAFNLQPDVRVYLNKAVKRGKIVVSRDGQYKWNL</sequence>
<feature type="transmembrane region" description="Helical" evidence="1">
    <location>
        <begin position="55"/>
        <end position="78"/>
    </location>
</feature>
<gene>
    <name evidence="2" type="ORF">WMO65_10435</name>
</gene>
<reference evidence="2 3" key="1">
    <citation type="submission" date="2024-03" db="EMBL/GenBank/DDBJ databases">
        <title>Human intestinal bacterial collection.</title>
        <authorList>
            <person name="Pauvert C."/>
            <person name="Hitch T.C.A."/>
            <person name="Clavel T."/>
        </authorList>
    </citation>
    <scope>NUCLEOTIDE SEQUENCE [LARGE SCALE GENOMIC DNA]</scope>
    <source>
        <strain evidence="2 3">CLA-SR-H028</strain>
    </source>
</reference>
<dbReference type="InterPro" id="IPR025982">
    <property type="entry name" value="SieB"/>
</dbReference>
<protein>
    <submittedName>
        <fullName evidence="2">Super-infection exclusion protein B</fullName>
    </submittedName>
</protein>
<keyword evidence="1" id="KW-1133">Transmembrane helix</keyword>
<accession>A0ABV1DM10</accession>
<evidence type="ECO:0000313" key="2">
    <source>
        <dbReference type="EMBL" id="MEQ2431420.1"/>
    </source>
</evidence>